<reference evidence="3 4" key="1">
    <citation type="submission" date="2023-03" db="EMBL/GenBank/DDBJ databases">
        <title>High recombination rates correlate with genetic variation in Cardiocondyla obscurior ants.</title>
        <authorList>
            <person name="Errbii M."/>
        </authorList>
    </citation>
    <scope>NUCLEOTIDE SEQUENCE [LARGE SCALE GENOMIC DNA]</scope>
    <source>
        <strain evidence="3">Alpha-2009</strain>
        <tissue evidence="3">Whole body</tissue>
    </source>
</reference>
<dbReference type="GO" id="GO:0010032">
    <property type="term" value="P:meiotic chromosome condensation"/>
    <property type="evidence" value="ECO:0007669"/>
    <property type="project" value="TreeGrafter"/>
</dbReference>
<feature type="compositionally biased region" description="Polar residues" evidence="1">
    <location>
        <begin position="249"/>
        <end position="271"/>
    </location>
</feature>
<proteinExistence type="predicted"/>
<feature type="domain" description="Condensin-2 complex subunit H2 C-terminal" evidence="2">
    <location>
        <begin position="525"/>
        <end position="611"/>
    </location>
</feature>
<dbReference type="GO" id="GO:0051306">
    <property type="term" value="P:mitotic sister chromatid separation"/>
    <property type="evidence" value="ECO:0007669"/>
    <property type="project" value="TreeGrafter"/>
</dbReference>
<evidence type="ECO:0000313" key="3">
    <source>
        <dbReference type="EMBL" id="KAL0109811.1"/>
    </source>
</evidence>
<evidence type="ECO:0000313" key="4">
    <source>
        <dbReference type="Proteomes" id="UP001430953"/>
    </source>
</evidence>
<dbReference type="InterPro" id="IPR031739">
    <property type="entry name" value="Ncaph2"/>
</dbReference>
<accession>A0AAW2F531</accession>
<comment type="caution">
    <text evidence="3">The sequence shown here is derived from an EMBL/GenBank/DDBJ whole genome shotgun (WGS) entry which is preliminary data.</text>
</comment>
<dbReference type="PANTHER" id="PTHR14324:SF3">
    <property type="entry name" value="CONDENSIN-2 COMPLEX SUBUNIT H2"/>
    <property type="match status" value="1"/>
</dbReference>
<organism evidence="3 4">
    <name type="scientific">Cardiocondyla obscurior</name>
    <dbReference type="NCBI Taxonomy" id="286306"/>
    <lineage>
        <taxon>Eukaryota</taxon>
        <taxon>Metazoa</taxon>
        <taxon>Ecdysozoa</taxon>
        <taxon>Arthropoda</taxon>
        <taxon>Hexapoda</taxon>
        <taxon>Insecta</taxon>
        <taxon>Pterygota</taxon>
        <taxon>Neoptera</taxon>
        <taxon>Endopterygota</taxon>
        <taxon>Hymenoptera</taxon>
        <taxon>Apocrita</taxon>
        <taxon>Aculeata</taxon>
        <taxon>Formicoidea</taxon>
        <taxon>Formicidae</taxon>
        <taxon>Myrmicinae</taxon>
        <taxon>Cardiocondyla</taxon>
    </lineage>
</organism>
<dbReference type="GO" id="GO:0000796">
    <property type="term" value="C:condensin complex"/>
    <property type="evidence" value="ECO:0007669"/>
    <property type="project" value="TreeGrafter"/>
</dbReference>
<protein>
    <recommendedName>
        <fullName evidence="2">Condensin-2 complex subunit H2 C-terminal domain-containing protein</fullName>
    </recommendedName>
</protein>
<dbReference type="GO" id="GO:0003682">
    <property type="term" value="F:chromatin binding"/>
    <property type="evidence" value="ECO:0007669"/>
    <property type="project" value="TreeGrafter"/>
</dbReference>
<keyword evidence="4" id="KW-1185">Reference proteome</keyword>
<dbReference type="AlphaFoldDB" id="A0AAW2F531"/>
<dbReference type="Pfam" id="PF16858">
    <property type="entry name" value="CNDH2_C"/>
    <property type="match status" value="1"/>
</dbReference>
<dbReference type="InterPro" id="IPR031737">
    <property type="entry name" value="CNDH2_C"/>
</dbReference>
<gene>
    <name evidence="3" type="ORF">PUN28_013463</name>
</gene>
<evidence type="ECO:0000259" key="2">
    <source>
        <dbReference type="Pfam" id="PF16858"/>
    </source>
</evidence>
<dbReference type="EMBL" id="JADYXP020000014">
    <property type="protein sequence ID" value="KAL0109811.1"/>
    <property type="molecule type" value="Genomic_DNA"/>
</dbReference>
<dbReference type="PANTHER" id="PTHR14324">
    <property type="entry name" value="CONDENSIN-2 COMPLEX SUBUNIT H2"/>
    <property type="match status" value="1"/>
</dbReference>
<dbReference type="GO" id="GO:0005634">
    <property type="term" value="C:nucleus"/>
    <property type="evidence" value="ECO:0007669"/>
    <property type="project" value="TreeGrafter"/>
</dbReference>
<feature type="region of interest" description="Disordered" evidence="1">
    <location>
        <begin position="242"/>
        <end position="271"/>
    </location>
</feature>
<name>A0AAW2F531_9HYME</name>
<evidence type="ECO:0000256" key="1">
    <source>
        <dbReference type="SAM" id="MobiDB-lite"/>
    </source>
</evidence>
<dbReference type="Proteomes" id="UP001430953">
    <property type="component" value="Unassembled WGS sequence"/>
</dbReference>
<sequence length="632" mass="72001">MVTIQDIGLQLTKPIKEIAQWNFPFSQTLEKYYSLFNNTCSRSFGEAGLVLQNSTAVYVHRLDSLWDKTEYCRNILTEHEEEEEAPKSPTKRRNRKNFENFSKFKTINFEEEVEKNIDIKKNVKHDFVKLKTRRFTQLEKGIAQHISIDIYDINGEVIGKKYDFRCNQSISMDGMLVDEFAPQDFYCSDVSTNALISESSTCNNNETVNTSTEFERDYDSADEEVSDLITSLESSQQNISLLKSSKSSPVKTPTNISSNSCHDTNLTSTPKTCSNALDETNSQTITNMDNTISLNNNNMENQCLNNSIESIDIGSLLDSPPESVNSKERGTSSMDDLTSLNDANENLTNANFANSKENVPLNKNKKSKILEQSILKTKSKLKQKQIKICKKPKTKRNLSLENSKKDKQNMLMKNVNECIKFIRKQDPLKYKDVTNTDSDFLGFQLSDNKKSKENINKNVIPNVENNISSLIDDVTMNVNDNATALIDAEFSEVYSPNSFDGPTDMLSPRESFCDIWFQSDSPHCLSESVNKWHEMMQPKLDDAEKRSTFCIRDYGSRIIKSLKTSRKRRVSFDEIIQNEGSCEVARYFLASLDLASKYNININATENPEYNIEIALCEDRQCPSTSETDSHD</sequence>